<gene>
    <name evidence="1" type="ORF">IAA16_00210</name>
</gene>
<accession>A0A9E2L096</accession>
<name>A0A9E2L096_9SPIR</name>
<dbReference type="EMBL" id="JAHLFV010000004">
    <property type="protein sequence ID" value="MBU3848969.1"/>
    <property type="molecule type" value="Genomic_DNA"/>
</dbReference>
<proteinExistence type="predicted"/>
<protein>
    <submittedName>
        <fullName evidence="1">Uncharacterized protein</fullName>
    </submittedName>
</protein>
<dbReference type="AlphaFoldDB" id="A0A9E2L096"/>
<dbReference type="Proteomes" id="UP000823914">
    <property type="component" value="Unassembled WGS sequence"/>
</dbReference>
<sequence>MEDKSAYRRVNFFPGLKATPGFWNGMEDYHFRKEILYNALFHGYGVVPNYKESLHVQATKTKGGLITLLIGPGLAFDGVGRPIFLYELEAIVLDPKKYTLPGYVYITIRYDEQMEGYYEDSQNCDLQGYQYRKETGKVEILDEIIDTDTYIELARIYLSDEDGTGITEIKNSKDFSDPGANAIDYRFIPWAMRAKRGVSTYLQSFMIDIFGYTESVANSCHEVLNLSSLRNLQTVAMTSKMILQTAGVFFDDIIHMISPLFNMDYQVIFEIAEWERNHENSERLYTTKSGYENSRKALYELGDMVKAYKGSYEEIDTILRLHKTVIEGLKSILIEKEVSNNDIMFISHKMPQVLLFNNEKYTLVDTINMSSESSIESHEVRFNNSKRPTTSNEAFYYPDGVLVHDVVKRWIGGEMKFRLKNIMKGRKTLLIRRTDMHQGNYSVDVKLNDKSVKTLVVDGVDTKNRWRNLFVLFEEGEIKEYTPVLSFDIGPQGRDNSGTIWVYQFL</sequence>
<comment type="caution">
    <text evidence="1">The sequence shown here is derived from an EMBL/GenBank/DDBJ whole genome shotgun (WGS) entry which is preliminary data.</text>
</comment>
<evidence type="ECO:0000313" key="2">
    <source>
        <dbReference type="Proteomes" id="UP000823914"/>
    </source>
</evidence>
<reference evidence="1" key="2">
    <citation type="submission" date="2021-04" db="EMBL/GenBank/DDBJ databases">
        <authorList>
            <person name="Gilroy R."/>
        </authorList>
    </citation>
    <scope>NUCLEOTIDE SEQUENCE</scope>
    <source>
        <strain evidence="1">Gambia15-2214</strain>
    </source>
</reference>
<evidence type="ECO:0000313" key="1">
    <source>
        <dbReference type="EMBL" id="MBU3848969.1"/>
    </source>
</evidence>
<reference evidence="1" key="1">
    <citation type="journal article" date="2021" name="PeerJ">
        <title>Extensive microbial diversity within the chicken gut microbiome revealed by metagenomics and culture.</title>
        <authorList>
            <person name="Gilroy R."/>
            <person name="Ravi A."/>
            <person name="Getino M."/>
            <person name="Pursley I."/>
            <person name="Horton D.L."/>
            <person name="Alikhan N.F."/>
            <person name="Baker D."/>
            <person name="Gharbi K."/>
            <person name="Hall N."/>
            <person name="Watson M."/>
            <person name="Adriaenssens E.M."/>
            <person name="Foster-Nyarko E."/>
            <person name="Jarju S."/>
            <person name="Secka A."/>
            <person name="Antonio M."/>
            <person name="Oren A."/>
            <person name="Chaudhuri R.R."/>
            <person name="La Ragione R."/>
            <person name="Hildebrand F."/>
            <person name="Pallen M.J."/>
        </authorList>
    </citation>
    <scope>NUCLEOTIDE SEQUENCE</scope>
    <source>
        <strain evidence="1">Gambia15-2214</strain>
    </source>
</reference>
<organism evidence="1 2">
    <name type="scientific">Candidatus Treponema excrementipullorum</name>
    <dbReference type="NCBI Taxonomy" id="2838768"/>
    <lineage>
        <taxon>Bacteria</taxon>
        <taxon>Pseudomonadati</taxon>
        <taxon>Spirochaetota</taxon>
        <taxon>Spirochaetia</taxon>
        <taxon>Spirochaetales</taxon>
        <taxon>Treponemataceae</taxon>
        <taxon>Treponema</taxon>
    </lineage>
</organism>